<keyword evidence="4" id="KW-1185">Reference proteome</keyword>
<dbReference type="SUPFAM" id="SSF51556">
    <property type="entry name" value="Metallo-dependent hydrolases"/>
    <property type="match status" value="1"/>
</dbReference>
<organism evidence="3 4">
    <name type="scientific">Arthrobacter silviterrae</name>
    <dbReference type="NCBI Taxonomy" id="2026658"/>
    <lineage>
        <taxon>Bacteria</taxon>
        <taxon>Bacillati</taxon>
        <taxon>Actinomycetota</taxon>
        <taxon>Actinomycetes</taxon>
        <taxon>Micrococcales</taxon>
        <taxon>Micrococcaceae</taxon>
        <taxon>Arthrobacter</taxon>
    </lineage>
</organism>
<dbReference type="Pfam" id="PF01979">
    <property type="entry name" value="Amidohydro_1"/>
    <property type="match status" value="1"/>
</dbReference>
<dbReference type="GO" id="GO:0008798">
    <property type="term" value="F:beta-aspartyl-peptidase activity"/>
    <property type="evidence" value="ECO:0007669"/>
    <property type="project" value="UniProtKB-EC"/>
</dbReference>
<evidence type="ECO:0000259" key="2">
    <source>
        <dbReference type="Pfam" id="PF01979"/>
    </source>
</evidence>
<comment type="caution">
    <text evidence="3">The sequence shown here is derived from an EMBL/GenBank/DDBJ whole genome shotgun (WGS) entry which is preliminary data.</text>
</comment>
<dbReference type="InterPro" id="IPR006680">
    <property type="entry name" value="Amidohydro-rel"/>
</dbReference>
<name>A0ABX0DCS3_9MICC</name>
<dbReference type="Gene3D" id="3.20.20.140">
    <property type="entry name" value="Metal-dependent hydrolases"/>
    <property type="match status" value="1"/>
</dbReference>
<comment type="cofactor">
    <cofactor evidence="1">
        <name>Zn(2+)</name>
        <dbReference type="ChEBI" id="CHEBI:29105"/>
    </cofactor>
</comment>
<dbReference type="PANTHER" id="PTHR11647:SF1">
    <property type="entry name" value="COLLAPSIN RESPONSE MEDIATOR PROTEIN"/>
    <property type="match status" value="1"/>
</dbReference>
<accession>A0ABX0DCS3</accession>
<gene>
    <name evidence="3" type="ORF">G6N77_14790</name>
</gene>
<dbReference type="EC" id="3.4.19.5" evidence="3"/>
<feature type="domain" description="Amidohydrolase-related" evidence="2">
    <location>
        <begin position="54"/>
        <end position="364"/>
    </location>
</feature>
<dbReference type="EMBL" id="JAAKZI010000028">
    <property type="protein sequence ID" value="NGN84712.1"/>
    <property type="molecule type" value="Genomic_DNA"/>
</dbReference>
<sequence length="402" mass="42494">MSPLTLLHNATVFDPQKLGVTDVLVGGGSILAVGAELNVEGIPGAAVVDLTGKTLVPGLVDGHLHQVGGCGLQGYASRAPELWTGELAMAGITTSVAAPGMDMLTKNMESVLAKVYALESDGLTAFAFLGGGRRPYQTLTDSIRKDLFLIEKLIGVKVFLGQGAASRYSNDELIDLASELEWSARTTSKACLLHAHLGETEDPAAQLLFAIKKSQAAPDRFQATHGNYTEHTMAASVELAKAGCAVDLNPLLDPRAGVMDAIGVQEALPRLLQAGVDPSMLTMSTDGNANVPRLRPDGSRGPYVKNLGSLWGATVELVSDFGMKLDDVLPLVTSNPARVLQLAYKGRIQPGSDADLLVLDGTLQIVDVYAKGKHFVADGQPLIESMYEQHPAEAYPYPALAR</sequence>
<dbReference type="Proteomes" id="UP000479226">
    <property type="component" value="Unassembled WGS sequence"/>
</dbReference>
<dbReference type="SUPFAM" id="SSF51338">
    <property type="entry name" value="Composite domain of metallo-dependent hydrolases"/>
    <property type="match status" value="1"/>
</dbReference>
<reference evidence="3 4" key="1">
    <citation type="submission" date="2020-02" db="EMBL/GenBank/DDBJ databases">
        <title>Genome sequence of the type strain DSM 27180 of Arthrobacter silviterrae.</title>
        <authorList>
            <person name="Gao J."/>
            <person name="Sun J."/>
        </authorList>
    </citation>
    <scope>NUCLEOTIDE SEQUENCE [LARGE SCALE GENOMIC DNA]</scope>
    <source>
        <strain evidence="3 4">DSM 27180</strain>
    </source>
</reference>
<proteinExistence type="predicted"/>
<evidence type="ECO:0000313" key="3">
    <source>
        <dbReference type="EMBL" id="NGN84712.1"/>
    </source>
</evidence>
<dbReference type="InterPro" id="IPR011059">
    <property type="entry name" value="Metal-dep_hydrolase_composite"/>
</dbReference>
<evidence type="ECO:0000313" key="4">
    <source>
        <dbReference type="Proteomes" id="UP000479226"/>
    </source>
</evidence>
<dbReference type="PANTHER" id="PTHR11647">
    <property type="entry name" value="HYDRANTOINASE/DIHYDROPYRIMIDINASE FAMILY MEMBER"/>
    <property type="match status" value="1"/>
</dbReference>
<protein>
    <submittedName>
        <fullName evidence="3">Beta-aspartyl-peptidase</fullName>
        <ecNumber evidence="3">3.4.19.5</ecNumber>
    </submittedName>
</protein>
<evidence type="ECO:0000256" key="1">
    <source>
        <dbReference type="ARBA" id="ARBA00001947"/>
    </source>
</evidence>
<keyword evidence="3" id="KW-0378">Hydrolase</keyword>
<dbReference type="Gene3D" id="2.30.40.10">
    <property type="entry name" value="Urease, subunit C, domain 1"/>
    <property type="match status" value="1"/>
</dbReference>
<dbReference type="InterPro" id="IPR050378">
    <property type="entry name" value="Metallo-dep_Hydrolases_sf"/>
</dbReference>
<dbReference type="RefSeq" id="WP_165182937.1">
    <property type="nucleotide sequence ID" value="NZ_JAAKZI010000028.1"/>
</dbReference>
<dbReference type="InterPro" id="IPR032466">
    <property type="entry name" value="Metal_Hydrolase"/>
</dbReference>